<reference evidence="2 3" key="1">
    <citation type="journal article" date="2018" name="Mycol. Prog.">
        <title>Coniella lustricola, a new species from submerged detritus.</title>
        <authorList>
            <person name="Raudabaugh D.B."/>
            <person name="Iturriaga T."/>
            <person name="Carver A."/>
            <person name="Mondo S."/>
            <person name="Pangilinan J."/>
            <person name="Lipzen A."/>
            <person name="He G."/>
            <person name="Amirebrahimi M."/>
            <person name="Grigoriev I.V."/>
            <person name="Miller A.N."/>
        </authorList>
    </citation>
    <scope>NUCLEOTIDE SEQUENCE [LARGE SCALE GENOMIC DNA]</scope>
    <source>
        <strain evidence="2 3">B22-T-1</strain>
    </source>
</reference>
<dbReference type="AlphaFoldDB" id="A0A2T3A6P5"/>
<evidence type="ECO:0000313" key="3">
    <source>
        <dbReference type="Proteomes" id="UP000241462"/>
    </source>
</evidence>
<name>A0A2T3A6P5_9PEZI</name>
<evidence type="ECO:0000313" key="2">
    <source>
        <dbReference type="EMBL" id="PSR83822.1"/>
    </source>
</evidence>
<accession>A0A2T3A6P5</accession>
<organism evidence="2 3">
    <name type="scientific">Coniella lustricola</name>
    <dbReference type="NCBI Taxonomy" id="2025994"/>
    <lineage>
        <taxon>Eukaryota</taxon>
        <taxon>Fungi</taxon>
        <taxon>Dikarya</taxon>
        <taxon>Ascomycota</taxon>
        <taxon>Pezizomycotina</taxon>
        <taxon>Sordariomycetes</taxon>
        <taxon>Sordariomycetidae</taxon>
        <taxon>Diaporthales</taxon>
        <taxon>Schizoparmaceae</taxon>
        <taxon>Coniella</taxon>
    </lineage>
</organism>
<dbReference type="Proteomes" id="UP000241462">
    <property type="component" value="Unassembled WGS sequence"/>
</dbReference>
<proteinExistence type="predicted"/>
<keyword evidence="3" id="KW-1185">Reference proteome</keyword>
<sequence>MQAARLTLKTRHRAKIRPRFLPSWLGSAEDSAVLVNLRWPSPCFGPRAAPFHRRQVQDTTSVAVLSRLLTLESSSVSAGSASLLVRTNEAATLERFERNPDSRPSLLFQRLSNGVDITATQLANAYGTLGASSSVFFSVPATPRGTSKTHKAAQPRQESTHYAST</sequence>
<protein>
    <submittedName>
        <fullName evidence="2">Uncharacterized protein</fullName>
    </submittedName>
</protein>
<gene>
    <name evidence="2" type="ORF">BD289DRAFT_275988</name>
</gene>
<feature type="region of interest" description="Disordered" evidence="1">
    <location>
        <begin position="142"/>
        <end position="165"/>
    </location>
</feature>
<evidence type="ECO:0000256" key="1">
    <source>
        <dbReference type="SAM" id="MobiDB-lite"/>
    </source>
</evidence>
<dbReference type="EMBL" id="KZ678453">
    <property type="protein sequence ID" value="PSR83822.1"/>
    <property type="molecule type" value="Genomic_DNA"/>
</dbReference>
<feature type="compositionally biased region" description="Polar residues" evidence="1">
    <location>
        <begin position="156"/>
        <end position="165"/>
    </location>
</feature>
<dbReference type="InParanoid" id="A0A2T3A6P5"/>